<sequence length="114" mass="12667">MAYVLVCGYMYGFTLQRGWWLIGHAPIDDGTIVVKLGHYIVSIPEKVGHVYAYDTVSGEWVDWGVSGSGSIGRRMQRAVEIQYAEGDMVVPVEGSLCILVCADPEMVYPHTELR</sequence>
<comment type="caution">
    <text evidence="1">The sequence shown here is derived from an EMBL/GenBank/DDBJ whole genome shotgun (WGS) entry which is preliminary data.</text>
</comment>
<evidence type="ECO:0000313" key="1">
    <source>
        <dbReference type="EMBL" id="GCA63715.1"/>
    </source>
</evidence>
<dbReference type="EMBL" id="BDIP01004693">
    <property type="protein sequence ID" value="GCA63715.1"/>
    <property type="molecule type" value="Genomic_DNA"/>
</dbReference>
<protein>
    <submittedName>
        <fullName evidence="1">Uncharacterized protein</fullName>
    </submittedName>
</protein>
<organism evidence="1 2">
    <name type="scientific">Kipferlia bialata</name>
    <dbReference type="NCBI Taxonomy" id="797122"/>
    <lineage>
        <taxon>Eukaryota</taxon>
        <taxon>Metamonada</taxon>
        <taxon>Carpediemonas-like organisms</taxon>
        <taxon>Kipferlia</taxon>
    </lineage>
</organism>
<name>A0A391NQM1_9EUKA</name>
<dbReference type="Proteomes" id="UP000265618">
    <property type="component" value="Unassembled WGS sequence"/>
</dbReference>
<evidence type="ECO:0000313" key="2">
    <source>
        <dbReference type="Proteomes" id="UP000265618"/>
    </source>
</evidence>
<accession>A0A391NQM1</accession>
<dbReference type="AlphaFoldDB" id="A0A391NQM1"/>
<gene>
    <name evidence="1" type="ORF">KIPB_011502</name>
</gene>
<reference evidence="1 2" key="1">
    <citation type="journal article" date="2018" name="PLoS ONE">
        <title>The draft genome of Kipferlia bialata reveals reductive genome evolution in fornicate parasites.</title>
        <authorList>
            <person name="Tanifuji G."/>
            <person name="Takabayashi S."/>
            <person name="Kume K."/>
            <person name="Takagi M."/>
            <person name="Nakayama T."/>
            <person name="Kamikawa R."/>
            <person name="Inagaki Y."/>
            <person name="Hashimoto T."/>
        </authorList>
    </citation>
    <scope>NUCLEOTIDE SEQUENCE [LARGE SCALE GENOMIC DNA]</scope>
    <source>
        <strain evidence="1">NY0173</strain>
    </source>
</reference>
<keyword evidence="2" id="KW-1185">Reference proteome</keyword>
<proteinExistence type="predicted"/>